<sequence>MRKSYRIKENKDFQHVFKKGTSVANRQFVVYAIEKPDQPHFRIGLSVGKKIGNAVVRNRVKRLIRQVFFELSSSLEQNRDYVIIARYPTAEMTYEEVSKSLQHVLRRSKVLKK</sequence>
<comment type="caution">
    <text evidence="9">The sequence shown here is derived from an EMBL/GenBank/DDBJ whole genome shotgun (WGS) entry which is preliminary data.</text>
</comment>
<protein>
    <recommendedName>
        <fullName evidence="7 8">Ribonuclease P protein component</fullName>
        <shortName evidence="7">RNase P protein</shortName>
        <shortName evidence="7">RNaseP protein</shortName>
        <ecNumber evidence="7 8">3.1.26.5</ecNumber>
    </recommendedName>
    <alternativeName>
        <fullName evidence="7">Protein C5</fullName>
    </alternativeName>
</protein>
<dbReference type="PANTHER" id="PTHR33992:SF1">
    <property type="entry name" value="RIBONUCLEASE P PROTEIN COMPONENT"/>
    <property type="match status" value="1"/>
</dbReference>
<dbReference type="GO" id="GO:0001682">
    <property type="term" value="P:tRNA 5'-leader removal"/>
    <property type="evidence" value="ECO:0007669"/>
    <property type="project" value="UniProtKB-UniRule"/>
</dbReference>
<dbReference type="HAMAP" id="MF_00227">
    <property type="entry name" value="RNase_P"/>
    <property type="match status" value="1"/>
</dbReference>
<dbReference type="EMBL" id="LILC01000015">
    <property type="protein sequence ID" value="KOO45919.1"/>
    <property type="molecule type" value="Genomic_DNA"/>
</dbReference>
<dbReference type="PROSITE" id="PS00648">
    <property type="entry name" value="RIBONUCLEASE_P"/>
    <property type="match status" value="1"/>
</dbReference>
<dbReference type="NCBIfam" id="TIGR00188">
    <property type="entry name" value="rnpA"/>
    <property type="match status" value="1"/>
</dbReference>
<comment type="similarity">
    <text evidence="7">Belongs to the RnpA family.</text>
</comment>
<gene>
    <name evidence="7" type="primary">rnpA</name>
    <name evidence="9" type="ORF">AMD01_12650</name>
</gene>
<evidence type="ECO:0000256" key="3">
    <source>
        <dbReference type="ARBA" id="ARBA00022722"/>
    </source>
</evidence>
<accession>A0A0M0L4E6</accession>
<reference evidence="10" key="1">
    <citation type="submission" date="2015-08" db="EMBL/GenBank/DDBJ databases">
        <title>Fjat-14210 dsm16467.</title>
        <authorList>
            <person name="Liu B."/>
            <person name="Wang J."/>
            <person name="Zhu Y."/>
            <person name="Liu G."/>
            <person name="Chen Q."/>
            <person name="Chen Z."/>
            <person name="Lan J."/>
            <person name="Che J."/>
            <person name="Ge C."/>
            <person name="Shi H."/>
            <person name="Pan Z."/>
            <person name="Liu X."/>
        </authorList>
    </citation>
    <scope>NUCLEOTIDE SEQUENCE [LARGE SCALE GENOMIC DNA]</scope>
    <source>
        <strain evidence="10">DSM 16467</strain>
    </source>
</reference>
<dbReference type="GO" id="GO:0000049">
    <property type="term" value="F:tRNA binding"/>
    <property type="evidence" value="ECO:0007669"/>
    <property type="project" value="UniProtKB-UniRule"/>
</dbReference>
<dbReference type="PANTHER" id="PTHR33992">
    <property type="entry name" value="RIBONUCLEASE P PROTEIN COMPONENT"/>
    <property type="match status" value="1"/>
</dbReference>
<dbReference type="InterPro" id="IPR014721">
    <property type="entry name" value="Ribsml_uS5_D2-typ_fold_subgr"/>
</dbReference>
<dbReference type="Gene3D" id="3.30.230.10">
    <property type="match status" value="1"/>
</dbReference>
<comment type="subunit">
    <text evidence="7">Consists of a catalytic RNA component (M1 or rnpB) and a protein subunit.</text>
</comment>
<evidence type="ECO:0000256" key="1">
    <source>
        <dbReference type="ARBA" id="ARBA00002663"/>
    </source>
</evidence>
<evidence type="ECO:0000256" key="4">
    <source>
        <dbReference type="ARBA" id="ARBA00022759"/>
    </source>
</evidence>
<dbReference type="PATRIC" id="fig|284581.3.peg.1516"/>
<dbReference type="SUPFAM" id="SSF54211">
    <property type="entry name" value="Ribosomal protein S5 domain 2-like"/>
    <property type="match status" value="1"/>
</dbReference>
<comment type="catalytic activity">
    <reaction evidence="7">
        <text>Endonucleolytic cleavage of RNA, removing 5'-extranucleotides from tRNA precursor.</text>
        <dbReference type="EC" id="3.1.26.5"/>
    </reaction>
</comment>
<evidence type="ECO:0000256" key="2">
    <source>
        <dbReference type="ARBA" id="ARBA00022694"/>
    </source>
</evidence>
<dbReference type="InterPro" id="IPR020539">
    <property type="entry name" value="RNase_P_CS"/>
</dbReference>
<dbReference type="InterPro" id="IPR020568">
    <property type="entry name" value="Ribosomal_Su5_D2-typ_SF"/>
</dbReference>
<organism evidence="9 10">
    <name type="scientific">Priestia koreensis</name>
    <dbReference type="NCBI Taxonomy" id="284581"/>
    <lineage>
        <taxon>Bacteria</taxon>
        <taxon>Bacillati</taxon>
        <taxon>Bacillota</taxon>
        <taxon>Bacilli</taxon>
        <taxon>Bacillales</taxon>
        <taxon>Bacillaceae</taxon>
        <taxon>Priestia</taxon>
    </lineage>
</organism>
<evidence type="ECO:0000256" key="6">
    <source>
        <dbReference type="ARBA" id="ARBA00022884"/>
    </source>
</evidence>
<dbReference type="STRING" id="284581.AMD01_12650"/>
<dbReference type="RefSeq" id="WP_053401790.1">
    <property type="nucleotide sequence ID" value="NZ_JAUKEN010000003.1"/>
</dbReference>
<dbReference type="GO" id="GO:0004526">
    <property type="term" value="F:ribonuclease P activity"/>
    <property type="evidence" value="ECO:0007669"/>
    <property type="project" value="UniProtKB-UniRule"/>
</dbReference>
<dbReference type="Proteomes" id="UP000037558">
    <property type="component" value="Unassembled WGS sequence"/>
</dbReference>
<evidence type="ECO:0000256" key="7">
    <source>
        <dbReference type="HAMAP-Rule" id="MF_00227"/>
    </source>
</evidence>
<keyword evidence="6 7" id="KW-0694">RNA-binding</keyword>
<comment type="function">
    <text evidence="1 7">RNaseP catalyzes the removal of the 5'-leader sequence from pre-tRNA to produce the mature 5'-terminus. It can also cleave other RNA substrates such as 4.5S RNA. The protein component plays an auxiliary but essential role in vivo by binding to the 5'-leader sequence and broadening the substrate specificity of the ribozyme.</text>
</comment>
<dbReference type="Pfam" id="PF00825">
    <property type="entry name" value="Ribonuclease_P"/>
    <property type="match status" value="1"/>
</dbReference>
<dbReference type="FunFam" id="3.30.230.10:FF:000021">
    <property type="entry name" value="Ribonuclease P protein component"/>
    <property type="match status" value="1"/>
</dbReference>
<dbReference type="AlphaFoldDB" id="A0A0M0L4E6"/>
<evidence type="ECO:0000256" key="5">
    <source>
        <dbReference type="ARBA" id="ARBA00022801"/>
    </source>
</evidence>
<keyword evidence="5 7" id="KW-0378">Hydrolase</keyword>
<dbReference type="OrthoDB" id="9810867at2"/>
<name>A0A0M0L4E6_9BACI</name>
<evidence type="ECO:0000313" key="9">
    <source>
        <dbReference type="EMBL" id="KOO45919.1"/>
    </source>
</evidence>
<keyword evidence="10" id="KW-1185">Reference proteome</keyword>
<keyword evidence="2 7" id="KW-0819">tRNA processing</keyword>
<dbReference type="GO" id="GO:0030677">
    <property type="term" value="C:ribonuclease P complex"/>
    <property type="evidence" value="ECO:0007669"/>
    <property type="project" value="TreeGrafter"/>
</dbReference>
<dbReference type="InterPro" id="IPR000100">
    <property type="entry name" value="RNase_P"/>
</dbReference>
<evidence type="ECO:0000256" key="8">
    <source>
        <dbReference type="NCBIfam" id="TIGR00188"/>
    </source>
</evidence>
<keyword evidence="4 7" id="KW-0255">Endonuclease</keyword>
<dbReference type="GO" id="GO:0042781">
    <property type="term" value="F:3'-tRNA processing endoribonuclease activity"/>
    <property type="evidence" value="ECO:0007669"/>
    <property type="project" value="TreeGrafter"/>
</dbReference>
<proteinExistence type="inferred from homology"/>
<dbReference type="EC" id="3.1.26.5" evidence="7 8"/>
<keyword evidence="3 7" id="KW-0540">Nuclease</keyword>
<evidence type="ECO:0000313" key="10">
    <source>
        <dbReference type="Proteomes" id="UP000037558"/>
    </source>
</evidence>